<sequence length="211" mass="21291">HRSGWSLQLPPWFGGNAAKPQATATAIAATATAATATATAATGRSGDSPPPSATMASSLSSGCLVTAAAIPLDANEEASLRLALPLMLQRQSVSQQPSSGRGASSDLGGSRQLWYKSAEASANSNSNNPLENNISLRNINSISIINNNNISNVNSNANISNTAVNSRSLILMRARNSTRSSAGTPTPPLTGLIATFRFSGDGAGEVGGGGG</sequence>
<dbReference type="EMBL" id="BNCQ01000018">
    <property type="protein sequence ID" value="GIM05279.1"/>
    <property type="molecule type" value="Genomic_DNA"/>
</dbReference>
<evidence type="ECO:0000313" key="2">
    <source>
        <dbReference type="Proteomes" id="UP000722791"/>
    </source>
</evidence>
<organism evidence="1 2">
    <name type="scientific">Volvox reticuliferus</name>
    <dbReference type="NCBI Taxonomy" id="1737510"/>
    <lineage>
        <taxon>Eukaryota</taxon>
        <taxon>Viridiplantae</taxon>
        <taxon>Chlorophyta</taxon>
        <taxon>core chlorophytes</taxon>
        <taxon>Chlorophyceae</taxon>
        <taxon>CS clade</taxon>
        <taxon>Chlamydomonadales</taxon>
        <taxon>Volvocaceae</taxon>
        <taxon>Volvox</taxon>
    </lineage>
</organism>
<feature type="non-terminal residue" evidence="1">
    <location>
        <position position="1"/>
    </location>
</feature>
<proteinExistence type="predicted"/>
<comment type="caution">
    <text evidence="1">The sequence shown here is derived from an EMBL/GenBank/DDBJ whole genome shotgun (WGS) entry which is preliminary data.</text>
</comment>
<gene>
    <name evidence="1" type="ORF">Vretimale_9731</name>
</gene>
<reference evidence="1" key="1">
    <citation type="journal article" date="2021" name="Proc. Natl. Acad. Sci. U.S.A.">
        <title>Three genomes in the algal genus Volvox reveal the fate of a haploid sex-determining region after a transition to homothallism.</title>
        <authorList>
            <person name="Yamamoto K."/>
            <person name="Hamaji T."/>
            <person name="Kawai-Toyooka H."/>
            <person name="Matsuzaki R."/>
            <person name="Takahashi F."/>
            <person name="Nishimura Y."/>
            <person name="Kawachi M."/>
            <person name="Noguchi H."/>
            <person name="Minakuchi Y."/>
            <person name="Umen J.G."/>
            <person name="Toyoda A."/>
            <person name="Nozaki H."/>
        </authorList>
    </citation>
    <scope>NUCLEOTIDE SEQUENCE</scope>
    <source>
        <strain evidence="1">NIES-3785</strain>
    </source>
</reference>
<name>A0A8J4GDB8_9CHLO</name>
<feature type="non-terminal residue" evidence="1">
    <location>
        <position position="211"/>
    </location>
</feature>
<evidence type="ECO:0000313" key="1">
    <source>
        <dbReference type="EMBL" id="GIM05279.1"/>
    </source>
</evidence>
<dbReference type="AlphaFoldDB" id="A0A8J4GDB8"/>
<dbReference type="Proteomes" id="UP000722791">
    <property type="component" value="Unassembled WGS sequence"/>
</dbReference>
<accession>A0A8J4GDB8</accession>
<protein>
    <submittedName>
        <fullName evidence="1">Uncharacterized protein</fullName>
    </submittedName>
</protein>